<reference evidence="2" key="1">
    <citation type="submission" date="2005-09" db="EMBL/GenBank/DDBJ databases">
        <authorList>
            <person name="Mural R.J."/>
            <person name="Li P.W."/>
            <person name="Adams M.D."/>
            <person name="Amanatides P.G."/>
            <person name="Baden-Tillson H."/>
            <person name="Barnstead M."/>
            <person name="Chin S.H."/>
            <person name="Dew I."/>
            <person name="Evans C.A."/>
            <person name="Ferriera S."/>
            <person name="Flanigan M."/>
            <person name="Fosler C."/>
            <person name="Glodek A."/>
            <person name="Gu Z."/>
            <person name="Holt R.A."/>
            <person name="Jennings D."/>
            <person name="Kraft C.L."/>
            <person name="Lu F."/>
            <person name="Nguyen T."/>
            <person name="Nusskern D.R."/>
            <person name="Pfannkoch C.M."/>
            <person name="Sitter C."/>
            <person name="Sutton G.G."/>
            <person name="Venter J.C."/>
            <person name="Wang Z."/>
            <person name="Woodage T."/>
            <person name="Zheng X.H."/>
            <person name="Zhong F."/>
        </authorList>
    </citation>
    <scope>NUCLEOTIDE SEQUENCE [LARGE SCALE GENOMIC DNA]</scope>
    <source>
        <strain>BN</strain>
        <strain evidence="2">Sprague-Dawley</strain>
    </source>
</reference>
<dbReference type="Proteomes" id="UP000234681">
    <property type="component" value="Chromosome 17"/>
</dbReference>
<evidence type="ECO:0000313" key="1">
    <source>
        <dbReference type="EMBL" id="EDL78730.1"/>
    </source>
</evidence>
<protein>
    <submittedName>
        <fullName evidence="1">RCG55866</fullName>
    </submittedName>
</protein>
<evidence type="ECO:0000313" key="2">
    <source>
        <dbReference type="Proteomes" id="UP000234681"/>
    </source>
</evidence>
<dbReference type="AlphaFoldDB" id="A6JM53"/>
<accession>A6JM53</accession>
<dbReference type="EMBL" id="CH473990">
    <property type="protein sequence ID" value="EDL78730.1"/>
    <property type="molecule type" value="Genomic_DNA"/>
</dbReference>
<sequence length="46" mass="5681">MFRETRRGSFQCLEVWTGRWGYHHSIILRCSHSVYTQGQRTKFTFW</sequence>
<name>A6JM53_RAT</name>
<proteinExistence type="predicted"/>
<organism evidence="1 2">
    <name type="scientific">Rattus norvegicus</name>
    <name type="common">Rat</name>
    <dbReference type="NCBI Taxonomy" id="10116"/>
    <lineage>
        <taxon>Eukaryota</taxon>
        <taxon>Metazoa</taxon>
        <taxon>Chordata</taxon>
        <taxon>Craniata</taxon>
        <taxon>Vertebrata</taxon>
        <taxon>Euteleostomi</taxon>
        <taxon>Mammalia</taxon>
        <taxon>Eutheria</taxon>
        <taxon>Euarchontoglires</taxon>
        <taxon>Glires</taxon>
        <taxon>Rodentia</taxon>
        <taxon>Myomorpha</taxon>
        <taxon>Muroidea</taxon>
        <taxon>Muridae</taxon>
        <taxon>Murinae</taxon>
        <taxon>Rattus</taxon>
    </lineage>
</organism>
<gene>
    <name evidence="1" type="ORF">rCG_55866</name>
</gene>